<organism evidence="5 6">
    <name type="scientific">Exilibacterium tricleocarpae</name>
    <dbReference type="NCBI Taxonomy" id="2591008"/>
    <lineage>
        <taxon>Bacteria</taxon>
        <taxon>Pseudomonadati</taxon>
        <taxon>Pseudomonadota</taxon>
        <taxon>Gammaproteobacteria</taxon>
        <taxon>Cellvibrionales</taxon>
        <taxon>Cellvibrionaceae</taxon>
        <taxon>Exilibacterium</taxon>
    </lineage>
</organism>
<dbReference type="Gene3D" id="3.30.70.270">
    <property type="match status" value="1"/>
</dbReference>
<dbReference type="SMART" id="SM00091">
    <property type="entry name" value="PAS"/>
    <property type="match status" value="1"/>
</dbReference>
<evidence type="ECO:0000313" key="5">
    <source>
        <dbReference type="EMBL" id="TQV71148.1"/>
    </source>
</evidence>
<keyword evidence="6" id="KW-1185">Reference proteome</keyword>
<dbReference type="Pfam" id="PF00990">
    <property type="entry name" value="GGDEF"/>
    <property type="match status" value="1"/>
</dbReference>
<dbReference type="OrthoDB" id="9812260at2"/>
<dbReference type="GO" id="GO:0006355">
    <property type="term" value="P:regulation of DNA-templated transcription"/>
    <property type="evidence" value="ECO:0007669"/>
    <property type="project" value="InterPro"/>
</dbReference>
<dbReference type="NCBIfam" id="TIGR00254">
    <property type="entry name" value="GGDEF"/>
    <property type="match status" value="1"/>
</dbReference>
<dbReference type="AlphaFoldDB" id="A0A545T1Q3"/>
<dbReference type="CDD" id="cd00130">
    <property type="entry name" value="PAS"/>
    <property type="match status" value="1"/>
</dbReference>
<dbReference type="InterPro" id="IPR050469">
    <property type="entry name" value="Diguanylate_Cyclase"/>
</dbReference>
<dbReference type="GO" id="GO:0043709">
    <property type="term" value="P:cell adhesion involved in single-species biofilm formation"/>
    <property type="evidence" value="ECO:0007669"/>
    <property type="project" value="TreeGrafter"/>
</dbReference>
<dbReference type="CDD" id="cd01949">
    <property type="entry name" value="GGDEF"/>
    <property type="match status" value="1"/>
</dbReference>
<dbReference type="InterPro" id="IPR000014">
    <property type="entry name" value="PAS"/>
</dbReference>
<dbReference type="InterPro" id="IPR043128">
    <property type="entry name" value="Rev_trsase/Diguanyl_cyclase"/>
</dbReference>
<name>A0A545T1Q3_9GAMM</name>
<dbReference type="EC" id="2.7.7.65" evidence="2"/>
<dbReference type="PANTHER" id="PTHR45138">
    <property type="entry name" value="REGULATORY COMPONENTS OF SENSORY TRANSDUCTION SYSTEM"/>
    <property type="match status" value="1"/>
</dbReference>
<evidence type="ECO:0000313" key="6">
    <source>
        <dbReference type="Proteomes" id="UP000319732"/>
    </source>
</evidence>
<dbReference type="SUPFAM" id="SSF55073">
    <property type="entry name" value="Nucleotide cyclase"/>
    <property type="match status" value="1"/>
</dbReference>
<dbReference type="SMART" id="SM00267">
    <property type="entry name" value="GGDEF"/>
    <property type="match status" value="1"/>
</dbReference>
<sequence length="317" mass="36046">MSGQGIELKELHWMMDILQNIDVGLVVLDKRYTVQIWNGFMENHSGIPPEDARHRQIFELFPELPRDWFKNKVESVFLLNNRAFTIWEQRPHVFPFRNYRPITGTEELMFQNTTIIPLASVDGSVNHVCVIVYDLTDAAVSKKRLKNANTKLEILSRTDGLTQLNNRAFWEECLQTEFKRCGRTGTTSSVVMLDIDHFKHINDTHGHQAGDEVIRHTAALLRNTVRETDIAGRYGGEEFVAILIDTNVEGALVFGERLRRRAAAASVIYGGVDMRYTISLGVSANTGSRTHSDWLAQADQALYRAKQTGRNRACRAD</sequence>
<evidence type="ECO:0000256" key="2">
    <source>
        <dbReference type="ARBA" id="ARBA00012528"/>
    </source>
</evidence>
<dbReference type="GO" id="GO:0052621">
    <property type="term" value="F:diguanylate cyclase activity"/>
    <property type="evidence" value="ECO:0007669"/>
    <property type="project" value="UniProtKB-EC"/>
</dbReference>
<dbReference type="InterPro" id="IPR000160">
    <property type="entry name" value="GGDEF_dom"/>
</dbReference>
<comment type="catalytic activity">
    <reaction evidence="3">
        <text>2 GTP = 3',3'-c-di-GMP + 2 diphosphate</text>
        <dbReference type="Rhea" id="RHEA:24898"/>
        <dbReference type="ChEBI" id="CHEBI:33019"/>
        <dbReference type="ChEBI" id="CHEBI:37565"/>
        <dbReference type="ChEBI" id="CHEBI:58805"/>
        <dbReference type="EC" id="2.7.7.65"/>
    </reaction>
</comment>
<dbReference type="InterPro" id="IPR035965">
    <property type="entry name" value="PAS-like_dom_sf"/>
</dbReference>
<dbReference type="PANTHER" id="PTHR45138:SF9">
    <property type="entry name" value="DIGUANYLATE CYCLASE DGCM-RELATED"/>
    <property type="match status" value="1"/>
</dbReference>
<dbReference type="Pfam" id="PF00989">
    <property type="entry name" value="PAS"/>
    <property type="match status" value="1"/>
</dbReference>
<evidence type="ECO:0000259" key="4">
    <source>
        <dbReference type="PROSITE" id="PS50887"/>
    </source>
</evidence>
<dbReference type="PROSITE" id="PS50887">
    <property type="entry name" value="GGDEF"/>
    <property type="match status" value="1"/>
</dbReference>
<proteinExistence type="predicted"/>
<protein>
    <recommendedName>
        <fullName evidence="2">diguanylate cyclase</fullName>
        <ecNumber evidence="2">2.7.7.65</ecNumber>
    </recommendedName>
</protein>
<reference evidence="5 6" key="1">
    <citation type="submission" date="2019-06" db="EMBL/GenBank/DDBJ databases">
        <title>Whole genome sequence for Cellvibrionaceae sp. R142.</title>
        <authorList>
            <person name="Wang G."/>
        </authorList>
    </citation>
    <scope>NUCLEOTIDE SEQUENCE [LARGE SCALE GENOMIC DNA]</scope>
    <source>
        <strain evidence="5 6">R142</strain>
    </source>
</reference>
<dbReference type="RefSeq" id="WP_142928690.1">
    <property type="nucleotide sequence ID" value="NZ_ML660100.1"/>
</dbReference>
<dbReference type="FunFam" id="3.30.70.270:FF:000001">
    <property type="entry name" value="Diguanylate cyclase domain protein"/>
    <property type="match status" value="1"/>
</dbReference>
<gene>
    <name evidence="5" type="ORF">FKG94_19875</name>
</gene>
<comment type="caution">
    <text evidence="5">The sequence shown here is derived from an EMBL/GenBank/DDBJ whole genome shotgun (WGS) entry which is preliminary data.</text>
</comment>
<dbReference type="GO" id="GO:1902201">
    <property type="term" value="P:negative regulation of bacterial-type flagellum-dependent cell motility"/>
    <property type="evidence" value="ECO:0007669"/>
    <property type="project" value="TreeGrafter"/>
</dbReference>
<evidence type="ECO:0000256" key="1">
    <source>
        <dbReference type="ARBA" id="ARBA00001946"/>
    </source>
</evidence>
<dbReference type="GO" id="GO:0005886">
    <property type="term" value="C:plasma membrane"/>
    <property type="evidence" value="ECO:0007669"/>
    <property type="project" value="TreeGrafter"/>
</dbReference>
<dbReference type="Gene3D" id="3.30.450.20">
    <property type="entry name" value="PAS domain"/>
    <property type="match status" value="1"/>
</dbReference>
<accession>A0A545T1Q3</accession>
<feature type="domain" description="GGDEF" evidence="4">
    <location>
        <begin position="186"/>
        <end position="317"/>
    </location>
</feature>
<dbReference type="Proteomes" id="UP000319732">
    <property type="component" value="Unassembled WGS sequence"/>
</dbReference>
<dbReference type="SUPFAM" id="SSF55785">
    <property type="entry name" value="PYP-like sensor domain (PAS domain)"/>
    <property type="match status" value="1"/>
</dbReference>
<comment type="cofactor">
    <cofactor evidence="1">
        <name>Mg(2+)</name>
        <dbReference type="ChEBI" id="CHEBI:18420"/>
    </cofactor>
</comment>
<dbReference type="InterPro" id="IPR029787">
    <property type="entry name" value="Nucleotide_cyclase"/>
</dbReference>
<evidence type="ECO:0000256" key="3">
    <source>
        <dbReference type="ARBA" id="ARBA00034247"/>
    </source>
</evidence>
<dbReference type="InterPro" id="IPR013767">
    <property type="entry name" value="PAS_fold"/>
</dbReference>
<dbReference type="EMBL" id="VHSG01000022">
    <property type="protein sequence ID" value="TQV71148.1"/>
    <property type="molecule type" value="Genomic_DNA"/>
</dbReference>